<protein>
    <submittedName>
        <fullName evidence="1">Uncharacterized protein</fullName>
    </submittedName>
</protein>
<organism evidence="1 2">
    <name type="scientific">Zasmidium cellare</name>
    <name type="common">Wine cellar mold</name>
    <name type="synonym">Racodium cellare</name>
    <dbReference type="NCBI Taxonomy" id="395010"/>
    <lineage>
        <taxon>Eukaryota</taxon>
        <taxon>Fungi</taxon>
        <taxon>Dikarya</taxon>
        <taxon>Ascomycota</taxon>
        <taxon>Pezizomycotina</taxon>
        <taxon>Dothideomycetes</taxon>
        <taxon>Dothideomycetidae</taxon>
        <taxon>Mycosphaerellales</taxon>
        <taxon>Mycosphaerellaceae</taxon>
        <taxon>Zasmidium</taxon>
    </lineage>
</organism>
<evidence type="ECO:0000313" key="2">
    <source>
        <dbReference type="Proteomes" id="UP001305779"/>
    </source>
</evidence>
<reference evidence="1 2" key="1">
    <citation type="journal article" date="2023" name="G3 (Bethesda)">
        <title>A chromosome-level genome assembly of Zasmidium syzygii isolated from banana leaves.</title>
        <authorList>
            <person name="van Westerhoven A.C."/>
            <person name="Mehrabi R."/>
            <person name="Talebi R."/>
            <person name="Steentjes M.B.F."/>
            <person name="Corcolon B."/>
            <person name="Chong P.A."/>
            <person name="Kema G.H.J."/>
            <person name="Seidl M.F."/>
        </authorList>
    </citation>
    <scope>NUCLEOTIDE SEQUENCE [LARGE SCALE GENOMIC DNA]</scope>
    <source>
        <strain evidence="1 2">P124</strain>
    </source>
</reference>
<gene>
    <name evidence="1" type="ORF">PRZ48_014766</name>
</gene>
<sequence>MFIVHMEQSYMAFCKPQCAGDEFLLTQNAFGISEGPNSGGMDPATGELDREILTEWHNFAPLSPTLLVILRNNCLPGNDGGTTIEQSRMYDLLRFMHPSPEEAGSMLQDLPVRRSTLSYLNQKSGRVVTSNHHEPSPTDRYEFECFELGSPHVDLINSLFLEEALPTKSIVFKRDTVAARAIHKYLEDPRPGFKAACRNDTDKSWAAGPMQFEILTLPIEDQHPLDFAGHMARWVTFQIAIEIEKHHPRLLELYQSLGGSAIETPRGMQQWYNDVQQSAKITFFDIKIDSALSAMALDAGSKRQCKIARMIFLATLRPRFIWLFIKALRNLDKLDPDDFARLRTPLQCEGVEDEVVRNVVDVPDVVQSNVGALRDRLALRNSKGNVLKVDPAGRELGEGQLRIERLVGNVGERGSELLARDSVADNVESSRLGETEGGAGVGAETPVEVLEIEGIDRVAAGQGGEGVQGEVAQVEEVERAGCSAVLGWRVREDAGDAVDGAEDDDTAVA</sequence>
<keyword evidence="2" id="KW-1185">Reference proteome</keyword>
<proteinExistence type="predicted"/>
<accession>A0ABR0DZQ9</accession>
<comment type="caution">
    <text evidence="1">The sequence shown here is derived from an EMBL/GenBank/DDBJ whole genome shotgun (WGS) entry which is preliminary data.</text>
</comment>
<name>A0ABR0DZQ9_ZASCE</name>
<dbReference type="Proteomes" id="UP001305779">
    <property type="component" value="Unassembled WGS sequence"/>
</dbReference>
<evidence type="ECO:0000313" key="1">
    <source>
        <dbReference type="EMBL" id="KAK4494468.1"/>
    </source>
</evidence>
<dbReference type="EMBL" id="JAXOVC010000014">
    <property type="protein sequence ID" value="KAK4494468.1"/>
    <property type="molecule type" value="Genomic_DNA"/>
</dbReference>